<dbReference type="PIRSF" id="PIRSF033535">
    <property type="entry name" value="UCP033535_plp"/>
    <property type="match status" value="1"/>
</dbReference>
<accession>U5T6M5</accession>
<reference evidence="2 3" key="1">
    <citation type="journal article" date="2013" name="BMC Genomics">
        <title>Genomes of "Spiribacter", a streamlined, successful halophilic bacterium.</title>
        <authorList>
            <person name="Lopez-Perez M."/>
            <person name="Ghai R."/>
            <person name="Leon M.J."/>
            <person name="Rodriguez-Olmos A."/>
            <person name="Copa-Patino J.L."/>
            <person name="Soliveri J."/>
            <person name="Sanchez-Porro C."/>
            <person name="Ventosa A."/>
            <person name="Rodriguez-Valera F."/>
        </authorList>
    </citation>
    <scope>NUCLEOTIDE SEQUENCE [LARGE SCALE GENOMIC DNA]</scope>
    <source>
        <strain evidence="2 3">UAH-SP71</strain>
    </source>
</reference>
<evidence type="ECO:0000313" key="3">
    <source>
        <dbReference type="Proteomes" id="UP000017640"/>
    </source>
</evidence>
<dbReference type="InterPro" id="IPR014582">
    <property type="entry name" value="UCP033535_lipo"/>
</dbReference>
<protein>
    <recommendedName>
        <fullName evidence="4">DUF2291 domain-containing protein</fullName>
    </recommendedName>
</protein>
<dbReference type="InterPro" id="IPR036215">
    <property type="entry name" value="TM0957-like_sf"/>
</dbReference>
<dbReference type="Proteomes" id="UP000017640">
    <property type="component" value="Chromosome"/>
</dbReference>
<dbReference type="eggNOG" id="COG5618">
    <property type="taxonomic scope" value="Bacteria"/>
</dbReference>
<keyword evidence="3" id="KW-1185">Reference proteome</keyword>
<dbReference type="RefSeq" id="WP_023366435.1">
    <property type="nucleotide sequence ID" value="NC_022664.1"/>
</dbReference>
<gene>
    <name evidence="2" type="ORF">SPICUR_04385</name>
</gene>
<sequence>MAATTVDTPIVRRRPWRSRLYAGIGVAILGAAIAVDTTVVQSGSEADQREMAFNPAAYGAREFPRIREFVIENAVEAATLSEAIQADRSAASDKYGVDAGVGAIIPVNFVGTVDEGRSGVFTVSITNLQEDRTVRVQLGPAVNGTDLRDATGTISFGEFTNQIEYQDAASGINDAMKAEVLDGLARDALPGQRVEVTGVFKLINPDNWFVTPVALEVQ</sequence>
<dbReference type="AlphaFoldDB" id="U5T6M5"/>
<dbReference type="Pfam" id="PF10054">
    <property type="entry name" value="DUF2291"/>
    <property type="match status" value="1"/>
</dbReference>
<feature type="transmembrane region" description="Helical" evidence="1">
    <location>
        <begin position="20"/>
        <end position="40"/>
    </location>
</feature>
<keyword evidence="1" id="KW-0472">Membrane</keyword>
<dbReference type="KEGG" id="spiu:SPICUR_04385"/>
<name>U5T6M5_9GAMM</name>
<dbReference type="PATRIC" id="fig|1335757.3.peg.854"/>
<dbReference type="HOGENOM" id="CLU_076022_0_0_6"/>
<organism evidence="2 3">
    <name type="scientific">Spiribacter curvatus</name>
    <dbReference type="NCBI Taxonomy" id="1335757"/>
    <lineage>
        <taxon>Bacteria</taxon>
        <taxon>Pseudomonadati</taxon>
        <taxon>Pseudomonadota</taxon>
        <taxon>Gammaproteobacteria</taxon>
        <taxon>Chromatiales</taxon>
        <taxon>Ectothiorhodospiraceae</taxon>
        <taxon>Spiribacter</taxon>
    </lineage>
</organism>
<proteinExistence type="predicted"/>
<keyword evidence="1" id="KW-0812">Transmembrane</keyword>
<dbReference type="STRING" id="1335757.SPICUR_04385"/>
<dbReference type="EMBL" id="CP005990">
    <property type="protein sequence ID" value="AGY91857.1"/>
    <property type="molecule type" value="Genomic_DNA"/>
</dbReference>
<evidence type="ECO:0000313" key="2">
    <source>
        <dbReference type="EMBL" id="AGY91857.1"/>
    </source>
</evidence>
<evidence type="ECO:0000256" key="1">
    <source>
        <dbReference type="SAM" id="Phobius"/>
    </source>
</evidence>
<evidence type="ECO:0008006" key="4">
    <source>
        <dbReference type="Google" id="ProtNLM"/>
    </source>
</evidence>
<keyword evidence="1" id="KW-1133">Transmembrane helix</keyword>
<dbReference type="OrthoDB" id="6631333at2"/>
<dbReference type="SUPFAM" id="SSF141318">
    <property type="entry name" value="TM0957-like"/>
    <property type="match status" value="1"/>
</dbReference>